<evidence type="ECO:0000256" key="1">
    <source>
        <dbReference type="SAM" id="Phobius"/>
    </source>
</evidence>
<protein>
    <submittedName>
        <fullName evidence="2">Uncharacterized protein</fullName>
    </submittedName>
</protein>
<proteinExistence type="predicted"/>
<dbReference type="AlphaFoldDB" id="A0A9P8QFQ0"/>
<keyword evidence="1" id="KW-0472">Membrane</keyword>
<keyword evidence="1" id="KW-0812">Transmembrane</keyword>
<reference evidence="2" key="2">
    <citation type="submission" date="2021-01" db="EMBL/GenBank/DDBJ databases">
        <authorList>
            <person name="Schikora-Tamarit M.A."/>
        </authorList>
    </citation>
    <scope>NUCLEOTIDE SEQUENCE</scope>
    <source>
        <strain evidence="2">CBS2887</strain>
    </source>
</reference>
<feature type="transmembrane region" description="Helical" evidence="1">
    <location>
        <begin position="107"/>
        <end position="128"/>
    </location>
</feature>
<name>A0A9P8QFQ0_WICPI</name>
<keyword evidence="1" id="KW-1133">Transmembrane helix</keyword>
<reference evidence="2" key="1">
    <citation type="journal article" date="2021" name="Open Biol.">
        <title>Shared evolutionary footprints suggest mitochondrial oxidative damage underlies multiple complex I losses in fungi.</title>
        <authorList>
            <person name="Schikora-Tamarit M.A."/>
            <person name="Marcet-Houben M."/>
            <person name="Nosek J."/>
            <person name="Gabaldon T."/>
        </authorList>
    </citation>
    <scope>NUCLEOTIDE SEQUENCE</scope>
    <source>
        <strain evidence="2">CBS2887</strain>
    </source>
</reference>
<keyword evidence="3" id="KW-1185">Reference proteome</keyword>
<gene>
    <name evidence="2" type="ORF">WICPIJ_000821</name>
</gene>
<comment type="caution">
    <text evidence="2">The sequence shown here is derived from an EMBL/GenBank/DDBJ whole genome shotgun (WGS) entry which is preliminary data.</text>
</comment>
<evidence type="ECO:0000313" key="3">
    <source>
        <dbReference type="Proteomes" id="UP000774326"/>
    </source>
</evidence>
<accession>A0A9P8QFQ0</accession>
<dbReference type="EMBL" id="JAEUBG010000470">
    <property type="protein sequence ID" value="KAH3688179.1"/>
    <property type="molecule type" value="Genomic_DNA"/>
</dbReference>
<dbReference type="Proteomes" id="UP000774326">
    <property type="component" value="Unassembled WGS sequence"/>
</dbReference>
<organism evidence="2 3">
    <name type="scientific">Wickerhamomyces pijperi</name>
    <name type="common">Yeast</name>
    <name type="synonym">Pichia pijperi</name>
    <dbReference type="NCBI Taxonomy" id="599730"/>
    <lineage>
        <taxon>Eukaryota</taxon>
        <taxon>Fungi</taxon>
        <taxon>Dikarya</taxon>
        <taxon>Ascomycota</taxon>
        <taxon>Saccharomycotina</taxon>
        <taxon>Saccharomycetes</taxon>
        <taxon>Phaffomycetales</taxon>
        <taxon>Wickerhamomycetaceae</taxon>
        <taxon>Wickerhamomyces</taxon>
    </lineage>
</organism>
<evidence type="ECO:0000313" key="2">
    <source>
        <dbReference type="EMBL" id="KAH3688179.1"/>
    </source>
</evidence>
<sequence length="152" mass="16994">MSNSRRFVANTKTKFLEFLASCKSFSMVLSNLSLNAPGRSKSTQGEKYCDTIRYVYSCLKALLSVASLSASIAETAGFSDLVSGPKRSNASFDDSVLSDEFDSGLKLLIFMEEIVILVMYFVIFWMGIVMNGSNPDIEKSRKFSIFPYFYNT</sequence>